<dbReference type="AlphaFoldDB" id="A0A699U2N3"/>
<feature type="region of interest" description="Disordered" evidence="1">
    <location>
        <begin position="1"/>
        <end position="20"/>
    </location>
</feature>
<name>A0A699U2N3_TANCI</name>
<dbReference type="EMBL" id="BKCJ011292309">
    <property type="protein sequence ID" value="GFD16283.1"/>
    <property type="molecule type" value="Genomic_DNA"/>
</dbReference>
<evidence type="ECO:0000313" key="2">
    <source>
        <dbReference type="EMBL" id="GFD16283.1"/>
    </source>
</evidence>
<proteinExistence type="predicted"/>
<reference evidence="2" key="1">
    <citation type="journal article" date="2019" name="Sci. Rep.">
        <title>Draft genome of Tanacetum cinerariifolium, the natural source of mosquito coil.</title>
        <authorList>
            <person name="Yamashiro T."/>
            <person name="Shiraishi A."/>
            <person name="Satake H."/>
            <person name="Nakayama K."/>
        </authorList>
    </citation>
    <scope>NUCLEOTIDE SEQUENCE</scope>
</reference>
<protein>
    <submittedName>
        <fullName evidence="2">Uncharacterized protein</fullName>
    </submittedName>
</protein>
<accession>A0A699U2N3</accession>
<feature type="non-terminal residue" evidence="2">
    <location>
        <position position="1"/>
    </location>
</feature>
<organism evidence="2">
    <name type="scientific">Tanacetum cinerariifolium</name>
    <name type="common">Dalmatian daisy</name>
    <name type="synonym">Chrysanthemum cinerariifolium</name>
    <dbReference type="NCBI Taxonomy" id="118510"/>
    <lineage>
        <taxon>Eukaryota</taxon>
        <taxon>Viridiplantae</taxon>
        <taxon>Streptophyta</taxon>
        <taxon>Embryophyta</taxon>
        <taxon>Tracheophyta</taxon>
        <taxon>Spermatophyta</taxon>
        <taxon>Magnoliopsida</taxon>
        <taxon>eudicotyledons</taxon>
        <taxon>Gunneridae</taxon>
        <taxon>Pentapetalae</taxon>
        <taxon>asterids</taxon>
        <taxon>campanulids</taxon>
        <taxon>Asterales</taxon>
        <taxon>Asteraceae</taxon>
        <taxon>Asteroideae</taxon>
        <taxon>Anthemideae</taxon>
        <taxon>Anthemidinae</taxon>
        <taxon>Tanacetum</taxon>
    </lineage>
</organism>
<comment type="caution">
    <text evidence="2">The sequence shown here is derived from an EMBL/GenBank/DDBJ whole genome shotgun (WGS) entry which is preliminary data.</text>
</comment>
<sequence>VSRGDPRGSWGYESMGAVSSSSSSLMPEVAIAASAIAASLVTT</sequence>
<evidence type="ECO:0000256" key="1">
    <source>
        <dbReference type="SAM" id="MobiDB-lite"/>
    </source>
</evidence>
<gene>
    <name evidence="2" type="ORF">Tci_888252</name>
</gene>